<dbReference type="SUPFAM" id="SSF52218">
    <property type="entry name" value="Flavoproteins"/>
    <property type="match status" value="1"/>
</dbReference>
<organism evidence="11 12">
    <name type="scientific">Fusarium oxysporum</name>
    <name type="common">Fusarium vascular wilt</name>
    <dbReference type="NCBI Taxonomy" id="5507"/>
    <lineage>
        <taxon>Eukaryota</taxon>
        <taxon>Fungi</taxon>
        <taxon>Dikarya</taxon>
        <taxon>Ascomycota</taxon>
        <taxon>Pezizomycotina</taxon>
        <taxon>Sordariomycetes</taxon>
        <taxon>Hypocreomycetidae</taxon>
        <taxon>Hypocreales</taxon>
        <taxon>Nectriaceae</taxon>
        <taxon>Fusarium</taxon>
        <taxon>Fusarium oxysporum species complex</taxon>
    </lineage>
</organism>
<evidence type="ECO:0000256" key="8">
    <source>
        <dbReference type="SAM" id="MobiDB-lite"/>
    </source>
</evidence>
<feature type="transmembrane region" description="Helical" evidence="9">
    <location>
        <begin position="737"/>
        <end position="757"/>
    </location>
</feature>
<keyword evidence="3" id="KW-0813">Transport</keyword>
<name>A0A8H4ZYZ9_FUSOX</name>
<keyword evidence="4 9" id="KW-0812">Transmembrane</keyword>
<evidence type="ECO:0000256" key="5">
    <source>
        <dbReference type="ARBA" id="ARBA00022989"/>
    </source>
</evidence>
<dbReference type="EMBL" id="JAAFOW010003113">
    <property type="protein sequence ID" value="KAF5255538.1"/>
    <property type="molecule type" value="Genomic_DNA"/>
</dbReference>
<feature type="region of interest" description="Disordered" evidence="8">
    <location>
        <begin position="334"/>
        <end position="367"/>
    </location>
</feature>
<sequence length="771" mass="84215">MVAKAFQVGIIAGSQRPIQVGSQITDWVQGIIERHLGNNSNIGLRRINVKDLNCSVYDEPYPPIQITSSDQYTKDTTKAWSRVVAPLDAFVIVTPEYNLNVPAGLKNAIDLLYFEWTRKPFFIISYGGVGGIFSYENLKRSLSLAIKARVVENGVNLAFGPAENGIAPKALTGQDLGLSLTADNTLWADKRDDIKKGSVEVGAAVSVLAAQWTRLLTHMVEGAMGSDAPLMQIMFRAMLQEKSSHYHERQKKMPERLWALQHEIQVVKAQAAQLRIIQEQTSEQECGAAFIRQHAAMGGGGVSKGERGDDRQDALVQYKENAMAQYNHIELDSNSIEGQRDLGPPDTGNETPGDTNSDAEKSAPVVNWPANNAPDGGRDAWLCVLGTWCTSICAFGWLNSVGVFQQYYEAGPLRQYSSSTIAWIPSLQIFFMMAMGPIVGKVFDKYGPRYLLSGGLFLHVFGLMMASISHKYYQIMLSQGVCSAIGVAAIFQPGYNCINGWFNRKRGLAFGIVSTGSSLGGIIFPIMLNRLIRSVGYGWAMRTCAFMILLLLIIAVLTIRCRLPPHPHPITRSEMAQPFQEPEFRFLMAGMFFLTFGIYVPIDYLSVEAYAHGMDPSLAQYLVSILNAGSLFGRLFSGYLSDRIGKYNTFVTACATTGILILAFWIPGHGNAATIVFGALFGFTSGAYVSLIAALVVQISPLKEIGFRTGIVFFIGAAPGLVTNPIAGAIIDKTGSWAGLKVFAGVLCLVGTAFIFCTRIARTGWKLLAVF</sequence>
<dbReference type="Gene3D" id="1.20.1250.20">
    <property type="entry name" value="MFS general substrate transporter like domains"/>
    <property type="match status" value="2"/>
</dbReference>
<keyword evidence="7" id="KW-0325">Glycoprotein</keyword>
<dbReference type="Pfam" id="PF07690">
    <property type="entry name" value="MFS_1"/>
    <property type="match status" value="1"/>
</dbReference>
<dbReference type="InterPro" id="IPR005025">
    <property type="entry name" value="FMN_Rdtase-like_dom"/>
</dbReference>
<evidence type="ECO:0000256" key="3">
    <source>
        <dbReference type="ARBA" id="ARBA00022448"/>
    </source>
</evidence>
<dbReference type="PROSITE" id="PS50850">
    <property type="entry name" value="MFS"/>
    <property type="match status" value="1"/>
</dbReference>
<dbReference type="Gene3D" id="3.40.50.360">
    <property type="match status" value="1"/>
</dbReference>
<evidence type="ECO:0000256" key="1">
    <source>
        <dbReference type="ARBA" id="ARBA00004141"/>
    </source>
</evidence>
<dbReference type="AlphaFoldDB" id="A0A8H4ZYZ9"/>
<feature type="transmembrane region" description="Helical" evidence="9">
    <location>
        <begin position="450"/>
        <end position="469"/>
    </location>
</feature>
<dbReference type="InterPro" id="IPR011701">
    <property type="entry name" value="MFS"/>
</dbReference>
<evidence type="ECO:0000313" key="12">
    <source>
        <dbReference type="Proteomes" id="UP000558688"/>
    </source>
</evidence>
<comment type="subcellular location">
    <subcellularLocation>
        <location evidence="1">Membrane</location>
        <topology evidence="1">Multi-pass membrane protein</topology>
    </subcellularLocation>
</comment>
<dbReference type="InterPro" id="IPR036259">
    <property type="entry name" value="MFS_trans_sf"/>
</dbReference>
<comment type="similarity">
    <text evidence="2">Belongs to the major facilitator superfamily. Monocarboxylate porter (TC 2.A.1.13) family.</text>
</comment>
<dbReference type="InterPro" id="IPR029039">
    <property type="entry name" value="Flavoprotein-like_sf"/>
</dbReference>
<feature type="transmembrane region" description="Helical" evidence="9">
    <location>
        <begin position="584"/>
        <end position="602"/>
    </location>
</feature>
<evidence type="ECO:0000259" key="10">
    <source>
        <dbReference type="PROSITE" id="PS50850"/>
    </source>
</evidence>
<dbReference type="SUPFAM" id="SSF103473">
    <property type="entry name" value="MFS general substrate transporter"/>
    <property type="match status" value="1"/>
</dbReference>
<feature type="transmembrane region" description="Helical" evidence="9">
    <location>
        <begin position="709"/>
        <end position="731"/>
    </location>
</feature>
<dbReference type="GO" id="GO:0022857">
    <property type="term" value="F:transmembrane transporter activity"/>
    <property type="evidence" value="ECO:0007669"/>
    <property type="project" value="InterPro"/>
</dbReference>
<evidence type="ECO:0000256" key="4">
    <source>
        <dbReference type="ARBA" id="ARBA00022692"/>
    </source>
</evidence>
<dbReference type="InterPro" id="IPR050327">
    <property type="entry name" value="Proton-linked_MCT"/>
</dbReference>
<dbReference type="PANTHER" id="PTHR11360:SF224">
    <property type="entry name" value="MAJOR FACILITATOR SUPERFAMILY (MFS) PROFILE DOMAIN-CONTAINING PROTEIN-RELATED"/>
    <property type="match status" value="1"/>
</dbReference>
<reference evidence="11" key="1">
    <citation type="submission" date="2020-02" db="EMBL/GenBank/DDBJ databases">
        <title>Identification and distribution of gene clusters putatively required for synthesis of sphingolipid metabolism inhibitors in phylogenetically diverse species of the filamentous fungus Fusarium.</title>
        <authorList>
            <person name="Kim H.-S."/>
            <person name="Busman M."/>
            <person name="Brown D.W."/>
            <person name="Divon H."/>
            <person name="Uhlig S."/>
            <person name="Proctor R.H."/>
        </authorList>
    </citation>
    <scope>NUCLEOTIDE SEQUENCE [LARGE SCALE GENOMIC DNA]</scope>
    <source>
        <strain evidence="11">NRRL 39464</strain>
    </source>
</reference>
<evidence type="ECO:0000313" key="11">
    <source>
        <dbReference type="EMBL" id="KAF5255538.1"/>
    </source>
</evidence>
<evidence type="ECO:0000256" key="7">
    <source>
        <dbReference type="ARBA" id="ARBA00023180"/>
    </source>
</evidence>
<dbReference type="InterPro" id="IPR020846">
    <property type="entry name" value="MFS_dom"/>
</dbReference>
<comment type="caution">
    <text evidence="11">The sequence shown here is derived from an EMBL/GenBank/DDBJ whole genome shotgun (WGS) entry which is preliminary data.</text>
</comment>
<evidence type="ECO:0000256" key="9">
    <source>
        <dbReference type="SAM" id="Phobius"/>
    </source>
</evidence>
<dbReference type="Proteomes" id="UP000558688">
    <property type="component" value="Unassembled WGS sequence"/>
</dbReference>
<feature type="transmembrane region" description="Helical" evidence="9">
    <location>
        <begin position="647"/>
        <end position="666"/>
    </location>
</feature>
<feature type="domain" description="Major facilitator superfamily (MFS) profile" evidence="10">
    <location>
        <begin position="583"/>
        <end position="771"/>
    </location>
</feature>
<evidence type="ECO:0000256" key="2">
    <source>
        <dbReference type="ARBA" id="ARBA00006727"/>
    </source>
</evidence>
<feature type="transmembrane region" description="Helical" evidence="9">
    <location>
        <begin position="422"/>
        <end position="443"/>
    </location>
</feature>
<dbReference type="Pfam" id="PF03358">
    <property type="entry name" value="FMN_red"/>
    <property type="match status" value="1"/>
</dbReference>
<gene>
    <name evidence="11" type="ORF">FOXYS1_14043</name>
</gene>
<evidence type="ECO:0000256" key="6">
    <source>
        <dbReference type="ARBA" id="ARBA00023136"/>
    </source>
</evidence>
<dbReference type="CDD" id="cd17352">
    <property type="entry name" value="MFS_MCT_SLC16"/>
    <property type="match status" value="1"/>
</dbReference>
<feature type="transmembrane region" description="Helical" evidence="9">
    <location>
        <begin position="539"/>
        <end position="563"/>
    </location>
</feature>
<feature type="transmembrane region" description="Helical" evidence="9">
    <location>
        <begin position="507"/>
        <end position="527"/>
    </location>
</feature>
<protein>
    <recommendedName>
        <fullName evidence="10">Major facilitator superfamily (MFS) profile domain-containing protein</fullName>
    </recommendedName>
</protein>
<proteinExistence type="inferred from homology"/>
<dbReference type="GO" id="GO:0016491">
    <property type="term" value="F:oxidoreductase activity"/>
    <property type="evidence" value="ECO:0007669"/>
    <property type="project" value="InterPro"/>
</dbReference>
<dbReference type="GO" id="GO:0016020">
    <property type="term" value="C:membrane"/>
    <property type="evidence" value="ECO:0007669"/>
    <property type="project" value="UniProtKB-SubCell"/>
</dbReference>
<dbReference type="PANTHER" id="PTHR11360">
    <property type="entry name" value="MONOCARBOXYLATE TRANSPORTER"/>
    <property type="match status" value="1"/>
</dbReference>
<feature type="transmembrane region" description="Helical" evidence="9">
    <location>
        <begin position="622"/>
        <end position="640"/>
    </location>
</feature>
<keyword evidence="6 9" id="KW-0472">Membrane</keyword>
<accession>A0A8H4ZYZ9</accession>
<feature type="transmembrane region" description="Helical" evidence="9">
    <location>
        <begin position="475"/>
        <end position="495"/>
    </location>
</feature>
<feature type="transmembrane region" description="Helical" evidence="9">
    <location>
        <begin position="672"/>
        <end position="697"/>
    </location>
</feature>
<keyword evidence="5 9" id="KW-1133">Transmembrane helix</keyword>